<protein>
    <submittedName>
        <fullName evidence="6">Uncharacterized protein</fullName>
    </submittedName>
</protein>
<reference evidence="6 7" key="1">
    <citation type="submission" date="2018-01" db="EMBL/GenBank/DDBJ databases">
        <title>Bacillus asahii Genome sequencing and assembly.</title>
        <authorList>
            <person name="Jiang H."/>
            <person name="Feng Y."/>
            <person name="Zhao F."/>
            <person name="Lin X."/>
        </authorList>
    </citation>
    <scope>NUCLEOTIDE SEQUENCE [LARGE SCALE GENOMIC DNA]</scope>
    <source>
        <strain evidence="6 7">OM18</strain>
    </source>
</reference>
<dbReference type="InterPro" id="IPR027379">
    <property type="entry name" value="CLS_N"/>
</dbReference>
<comment type="subcellular location">
    <subcellularLocation>
        <location evidence="1">Cell membrane</location>
        <topology evidence="1">Multi-pass membrane protein</topology>
    </subcellularLocation>
</comment>
<sequence>METFDFMLILPLVMLQLILIIITLLDVAKRDASTLQGESKLIWVLVILFINIIGPIMYLVIGKKKG</sequence>
<dbReference type="GO" id="GO:0005886">
    <property type="term" value="C:plasma membrane"/>
    <property type="evidence" value="ECO:0007669"/>
    <property type="project" value="UniProtKB-SubCell"/>
</dbReference>
<keyword evidence="2" id="KW-1003">Cell membrane</keyword>
<keyword evidence="3" id="KW-0812">Transmembrane</keyword>
<evidence type="ECO:0000256" key="2">
    <source>
        <dbReference type="ARBA" id="ARBA00022475"/>
    </source>
</evidence>
<dbReference type="RefSeq" id="WP_252283074.1">
    <property type="nucleotide sequence ID" value="NZ_CP026095.1"/>
</dbReference>
<dbReference type="KEGG" id="pasa:BAOM_0911"/>
<keyword evidence="4" id="KW-1133">Transmembrane helix</keyword>
<dbReference type="AlphaFoldDB" id="A0A3T0KMA3"/>
<evidence type="ECO:0000313" key="6">
    <source>
        <dbReference type="EMBL" id="AZV41522.1"/>
    </source>
</evidence>
<dbReference type="EMBL" id="CP026095">
    <property type="protein sequence ID" value="AZV41522.1"/>
    <property type="molecule type" value="Genomic_DNA"/>
</dbReference>
<organism evidence="6 7">
    <name type="scientific">Peribacillus asahii</name>
    <dbReference type="NCBI Taxonomy" id="228899"/>
    <lineage>
        <taxon>Bacteria</taxon>
        <taxon>Bacillati</taxon>
        <taxon>Bacillota</taxon>
        <taxon>Bacilli</taxon>
        <taxon>Bacillales</taxon>
        <taxon>Bacillaceae</taxon>
        <taxon>Peribacillus</taxon>
    </lineage>
</organism>
<accession>A0A3T0KMA3</accession>
<evidence type="ECO:0000313" key="7">
    <source>
        <dbReference type="Proteomes" id="UP000283095"/>
    </source>
</evidence>
<gene>
    <name evidence="6" type="ORF">BAOM_0911</name>
</gene>
<proteinExistence type="predicted"/>
<name>A0A3T0KMA3_9BACI</name>
<keyword evidence="5" id="KW-0472">Membrane</keyword>
<evidence type="ECO:0000256" key="4">
    <source>
        <dbReference type="ARBA" id="ARBA00022989"/>
    </source>
</evidence>
<evidence type="ECO:0000256" key="1">
    <source>
        <dbReference type="ARBA" id="ARBA00004651"/>
    </source>
</evidence>
<dbReference type="Proteomes" id="UP000283095">
    <property type="component" value="Chromosome"/>
</dbReference>
<evidence type="ECO:0000256" key="5">
    <source>
        <dbReference type="ARBA" id="ARBA00023136"/>
    </source>
</evidence>
<dbReference type="Pfam" id="PF13396">
    <property type="entry name" value="PLDc_N"/>
    <property type="match status" value="1"/>
</dbReference>
<evidence type="ECO:0000256" key="3">
    <source>
        <dbReference type="ARBA" id="ARBA00022692"/>
    </source>
</evidence>